<dbReference type="SMART" id="SM00139">
    <property type="entry name" value="MyTH4"/>
    <property type="match status" value="1"/>
</dbReference>
<reference evidence="2 3" key="1">
    <citation type="submission" date="2021-06" db="EMBL/GenBank/DDBJ databases">
        <authorList>
            <person name="Palmer J.M."/>
        </authorList>
    </citation>
    <scope>NUCLEOTIDE SEQUENCE [LARGE SCALE GENOMIC DNA]</scope>
    <source>
        <strain evidence="3">if_2019</strain>
        <tissue evidence="2">Muscle</tissue>
    </source>
</reference>
<sequence>MPSNAISWAAMGNEKEVWLGEGVPCASSNELKIGTSPTATLQGQAASQFQKEYHKKNKVKTGRKTKLISAGMDIGMLEIPAELSARLRSAAGGQHGSQITEFAPPQVKAQHRLTLPRDIDRFPFSRFAKSTLKDTWSQPQGYPLQRPLMPLEPEYTRTALEINKLILRFMAESDIGGWQEQILGNYIVEKGQNQPALRDEILVQLVYYTLDKKAEHDSLRGWLLMACCLSAFTPSPVLDKTLLKYVSDHGPSEYRSLCQHKLLTSLQLPAPTARIYPPTQLEWTSNQRKGTMLLEVNTFNDEVLTTEVESWTTGEQLASWLLHYRGVTEAVQGWSVSLITDEGWSDLVGSDFVMDLFAGAEAELPLAPGTPSSINSDYLFSNQGERNLFTDLDDFIPAPPSMQAPRLPPFDGNRWGRDYPQEGHRRQMDSYIDDMFDPVLDQAPPEMDRVAMLNRRMRGGGGIGPMHPGMYGSGMPLTMPTYPMGK</sequence>
<gene>
    <name evidence="2" type="ORF">ILYODFUR_001585</name>
</gene>
<dbReference type="PANTHER" id="PTHR22692">
    <property type="entry name" value="MYOSIN VII, XV"/>
    <property type="match status" value="1"/>
</dbReference>
<name>A0ABV0URR8_9TELE</name>
<protein>
    <recommendedName>
        <fullName evidence="1">MyTH4 domain-containing protein</fullName>
    </recommendedName>
</protein>
<dbReference type="InterPro" id="IPR000857">
    <property type="entry name" value="MyTH4_dom"/>
</dbReference>
<dbReference type="InterPro" id="IPR038185">
    <property type="entry name" value="MyTH4_dom_sf"/>
</dbReference>
<dbReference type="PROSITE" id="PS51016">
    <property type="entry name" value="MYTH4"/>
    <property type="match status" value="1"/>
</dbReference>
<dbReference type="PANTHER" id="PTHR22692:SF16">
    <property type="entry name" value="MYOSIN XVB"/>
    <property type="match status" value="1"/>
</dbReference>
<evidence type="ECO:0000259" key="1">
    <source>
        <dbReference type="PROSITE" id="PS51016"/>
    </source>
</evidence>
<keyword evidence="3" id="KW-1185">Reference proteome</keyword>
<comment type="caution">
    <text evidence="2">The sequence shown here is derived from an EMBL/GenBank/DDBJ whole genome shotgun (WGS) entry which is preliminary data.</text>
</comment>
<dbReference type="Pfam" id="PF00784">
    <property type="entry name" value="MyTH4"/>
    <property type="match status" value="1"/>
</dbReference>
<proteinExistence type="predicted"/>
<dbReference type="EMBL" id="JAHRIQ010081167">
    <property type="protein sequence ID" value="MEQ2246653.1"/>
    <property type="molecule type" value="Genomic_DNA"/>
</dbReference>
<dbReference type="InterPro" id="IPR051567">
    <property type="entry name" value="Unconventional_Myosin_ATPase"/>
</dbReference>
<dbReference type="Proteomes" id="UP001482620">
    <property type="component" value="Unassembled WGS sequence"/>
</dbReference>
<evidence type="ECO:0000313" key="3">
    <source>
        <dbReference type="Proteomes" id="UP001482620"/>
    </source>
</evidence>
<evidence type="ECO:0000313" key="2">
    <source>
        <dbReference type="EMBL" id="MEQ2246653.1"/>
    </source>
</evidence>
<feature type="domain" description="MyTH4" evidence="1">
    <location>
        <begin position="139"/>
        <end position="287"/>
    </location>
</feature>
<organism evidence="2 3">
    <name type="scientific">Ilyodon furcidens</name>
    <name type="common">goldbreast splitfin</name>
    <dbReference type="NCBI Taxonomy" id="33524"/>
    <lineage>
        <taxon>Eukaryota</taxon>
        <taxon>Metazoa</taxon>
        <taxon>Chordata</taxon>
        <taxon>Craniata</taxon>
        <taxon>Vertebrata</taxon>
        <taxon>Euteleostomi</taxon>
        <taxon>Actinopterygii</taxon>
        <taxon>Neopterygii</taxon>
        <taxon>Teleostei</taxon>
        <taxon>Neoteleostei</taxon>
        <taxon>Acanthomorphata</taxon>
        <taxon>Ovalentaria</taxon>
        <taxon>Atherinomorphae</taxon>
        <taxon>Cyprinodontiformes</taxon>
        <taxon>Goodeidae</taxon>
        <taxon>Ilyodon</taxon>
    </lineage>
</organism>
<dbReference type="Gene3D" id="1.25.40.530">
    <property type="entry name" value="MyTH4 domain"/>
    <property type="match status" value="1"/>
</dbReference>
<accession>A0ABV0URR8</accession>